<evidence type="ECO:0000313" key="2">
    <source>
        <dbReference type="Proteomes" id="UP000000759"/>
    </source>
</evidence>
<dbReference type="HOGENOM" id="CLU_1059455_0_0_1"/>
<reference evidence="1 2" key="1">
    <citation type="journal article" date="2008" name="Nature">
        <title>The Phaeodactylum genome reveals the evolutionary history of diatom genomes.</title>
        <authorList>
            <person name="Bowler C."/>
            <person name="Allen A.E."/>
            <person name="Badger J.H."/>
            <person name="Grimwood J."/>
            <person name="Jabbari K."/>
            <person name="Kuo A."/>
            <person name="Maheswari U."/>
            <person name="Martens C."/>
            <person name="Maumus F."/>
            <person name="Otillar R.P."/>
            <person name="Rayko E."/>
            <person name="Salamov A."/>
            <person name="Vandepoele K."/>
            <person name="Beszteri B."/>
            <person name="Gruber A."/>
            <person name="Heijde M."/>
            <person name="Katinka M."/>
            <person name="Mock T."/>
            <person name="Valentin K."/>
            <person name="Verret F."/>
            <person name="Berges J.A."/>
            <person name="Brownlee C."/>
            <person name="Cadoret J.P."/>
            <person name="Chiovitti A."/>
            <person name="Choi C.J."/>
            <person name="Coesel S."/>
            <person name="De Martino A."/>
            <person name="Detter J.C."/>
            <person name="Durkin C."/>
            <person name="Falciatore A."/>
            <person name="Fournet J."/>
            <person name="Haruta M."/>
            <person name="Huysman M.J."/>
            <person name="Jenkins B.D."/>
            <person name="Jiroutova K."/>
            <person name="Jorgensen R.E."/>
            <person name="Joubert Y."/>
            <person name="Kaplan A."/>
            <person name="Kroger N."/>
            <person name="Kroth P.G."/>
            <person name="La Roche J."/>
            <person name="Lindquist E."/>
            <person name="Lommer M."/>
            <person name="Martin-Jezequel V."/>
            <person name="Lopez P.J."/>
            <person name="Lucas S."/>
            <person name="Mangogna M."/>
            <person name="McGinnis K."/>
            <person name="Medlin L.K."/>
            <person name="Montsant A."/>
            <person name="Oudot-Le Secq M.P."/>
            <person name="Napoli C."/>
            <person name="Obornik M."/>
            <person name="Parker M.S."/>
            <person name="Petit J.L."/>
            <person name="Porcel B.M."/>
            <person name="Poulsen N."/>
            <person name="Robison M."/>
            <person name="Rychlewski L."/>
            <person name="Rynearson T.A."/>
            <person name="Schmutz J."/>
            <person name="Shapiro H."/>
            <person name="Siaut M."/>
            <person name="Stanley M."/>
            <person name="Sussman M.R."/>
            <person name="Taylor A.R."/>
            <person name="Vardi A."/>
            <person name="von Dassow P."/>
            <person name="Vyverman W."/>
            <person name="Willis A."/>
            <person name="Wyrwicz L.S."/>
            <person name="Rokhsar D.S."/>
            <person name="Weissenbach J."/>
            <person name="Armbrust E.V."/>
            <person name="Green B.R."/>
            <person name="Van de Peer Y."/>
            <person name="Grigoriev I.V."/>
        </authorList>
    </citation>
    <scope>NUCLEOTIDE SEQUENCE [LARGE SCALE GENOMIC DNA]</scope>
    <source>
        <strain evidence="1 2">CCAP 1055/1</strain>
    </source>
</reference>
<keyword evidence="2" id="KW-1185">Reference proteome</keyword>
<dbReference type="GeneID" id="7198584"/>
<dbReference type="KEGG" id="pti:PHATRDRAFT_49862"/>
<protein>
    <submittedName>
        <fullName evidence="1">Uncharacterized protein</fullName>
    </submittedName>
</protein>
<gene>
    <name evidence="1" type="ORF">PHATRDRAFT_49862</name>
</gene>
<accession>B7GC40</accession>
<reference evidence="2" key="2">
    <citation type="submission" date="2008-08" db="EMBL/GenBank/DDBJ databases">
        <authorList>
            <consortium name="Diatom Consortium"/>
            <person name="Grigoriev I."/>
            <person name="Grimwood J."/>
            <person name="Kuo A."/>
            <person name="Otillar R.P."/>
            <person name="Salamov A."/>
            <person name="Detter J.C."/>
            <person name="Lindquist E."/>
            <person name="Shapiro H."/>
            <person name="Lucas S."/>
            <person name="Glavina del Rio T."/>
            <person name="Pitluck S."/>
            <person name="Rokhsar D."/>
            <person name="Bowler C."/>
        </authorList>
    </citation>
    <scope>GENOME REANNOTATION</scope>
    <source>
        <strain evidence="2">CCAP 1055/1</strain>
    </source>
</reference>
<dbReference type="AlphaFoldDB" id="B7GC40"/>
<dbReference type="EMBL" id="CM000627">
    <property type="protein sequence ID" value="EEC43797.1"/>
    <property type="molecule type" value="Genomic_DNA"/>
</dbReference>
<dbReference type="RefSeq" id="XP_002184738.1">
    <property type="nucleotide sequence ID" value="XM_002184702.1"/>
</dbReference>
<organism evidence="1 2">
    <name type="scientific">Phaeodactylum tricornutum (strain CCAP 1055/1)</name>
    <dbReference type="NCBI Taxonomy" id="556484"/>
    <lineage>
        <taxon>Eukaryota</taxon>
        <taxon>Sar</taxon>
        <taxon>Stramenopiles</taxon>
        <taxon>Ochrophyta</taxon>
        <taxon>Bacillariophyta</taxon>
        <taxon>Bacillariophyceae</taxon>
        <taxon>Bacillariophycidae</taxon>
        <taxon>Naviculales</taxon>
        <taxon>Phaeodactylaceae</taxon>
        <taxon>Phaeodactylum</taxon>
    </lineage>
</organism>
<dbReference type="Proteomes" id="UP000000759">
    <property type="component" value="Chromosome 25"/>
</dbReference>
<dbReference type="InParanoid" id="B7GC40"/>
<dbReference type="PaxDb" id="2850-Phatr49862"/>
<sequence length="295" mass="33147">MRLIPIFGILIFRPDQLCTAPTKMEKTQTRRPPEYWQAYRCVLALSNIGVSLLERHAYSQAVETLRDAVTVMRDFSYQCSSPDFQMDTRAIWYHQRNNAVMGKANRRMARANPERGGSFVETIGRDRVVSVRVPFLWHQHPGTSPAVVSLPCFPIRVEDFDECERDLDLDAAMVLHNFATAQLCLSRITSQSSRAQRCRTASCRSAELAYAALAETITAANNQRWWGSEGHLGKAENVALLSVCILNTMIRAQMESGKLLEAGESHERLRLLQVAVKEVTDTCRDAENKDTAAAA</sequence>
<evidence type="ECO:0000313" key="1">
    <source>
        <dbReference type="EMBL" id="EEC43797.1"/>
    </source>
</evidence>
<name>B7GC40_PHATC</name>
<proteinExistence type="predicted"/>